<evidence type="ECO:0000256" key="9">
    <source>
        <dbReference type="ARBA" id="ARBA00048780"/>
    </source>
</evidence>
<dbReference type="EC" id="4.4.1.2" evidence="7"/>
<evidence type="ECO:0000256" key="1">
    <source>
        <dbReference type="ARBA" id="ARBA00001933"/>
    </source>
</evidence>
<dbReference type="PANTHER" id="PTHR11808:SF80">
    <property type="entry name" value="CYSTATHIONINE GAMMA-LYASE"/>
    <property type="match status" value="1"/>
</dbReference>
<dbReference type="GO" id="GO:0019346">
    <property type="term" value="P:transsulfuration"/>
    <property type="evidence" value="ECO:0007669"/>
    <property type="project" value="InterPro"/>
</dbReference>
<dbReference type="FunFam" id="3.40.640.10:FF:000046">
    <property type="entry name" value="Cystathionine gamma-lyase"/>
    <property type="match status" value="1"/>
</dbReference>
<dbReference type="GO" id="GO:0005737">
    <property type="term" value="C:cytoplasm"/>
    <property type="evidence" value="ECO:0007669"/>
    <property type="project" value="TreeGrafter"/>
</dbReference>
<dbReference type="EC" id="4.4.1.11" evidence="3"/>
<comment type="catalytic activity">
    <reaction evidence="9">
        <text>L-homocysteine + H2O = 2-oxobutanoate + hydrogen sulfide + NH4(+) + H(+)</text>
        <dbReference type="Rhea" id="RHEA:14501"/>
        <dbReference type="ChEBI" id="CHEBI:15377"/>
        <dbReference type="ChEBI" id="CHEBI:15378"/>
        <dbReference type="ChEBI" id="CHEBI:16763"/>
        <dbReference type="ChEBI" id="CHEBI:28938"/>
        <dbReference type="ChEBI" id="CHEBI:29919"/>
        <dbReference type="ChEBI" id="CHEBI:58199"/>
        <dbReference type="EC" id="4.4.1.2"/>
    </reaction>
    <physiologicalReaction direction="left-to-right" evidence="9">
        <dbReference type="Rhea" id="RHEA:14502"/>
    </physiologicalReaction>
</comment>
<keyword evidence="5 11" id="KW-0663">Pyridoxal phosphate</keyword>
<dbReference type="PIRSF" id="PIRSF001434">
    <property type="entry name" value="CGS"/>
    <property type="match status" value="1"/>
</dbReference>
<dbReference type="InterPro" id="IPR015424">
    <property type="entry name" value="PyrdxlP-dep_Trfase"/>
</dbReference>
<dbReference type="InterPro" id="IPR015421">
    <property type="entry name" value="PyrdxlP-dep_Trfase_major"/>
</dbReference>
<dbReference type="Proteomes" id="UP000219775">
    <property type="component" value="Unassembled WGS sequence"/>
</dbReference>
<dbReference type="GO" id="GO:0030170">
    <property type="term" value="F:pyridoxal phosphate binding"/>
    <property type="evidence" value="ECO:0007669"/>
    <property type="project" value="InterPro"/>
</dbReference>
<dbReference type="EMBL" id="NUDP01000014">
    <property type="protein sequence ID" value="PEM72101.1"/>
    <property type="molecule type" value="Genomic_DNA"/>
</dbReference>
<evidence type="ECO:0000256" key="12">
    <source>
        <dbReference type="RuleBase" id="RU362118"/>
    </source>
</evidence>
<dbReference type="InterPro" id="IPR015422">
    <property type="entry name" value="PyrdxlP-dep_Trfase_small"/>
</dbReference>
<dbReference type="Gene3D" id="3.90.1150.10">
    <property type="entry name" value="Aspartate Aminotransferase, domain 1"/>
    <property type="match status" value="1"/>
</dbReference>
<dbReference type="NCBIfam" id="TIGR01328">
    <property type="entry name" value="met_gam_lyase"/>
    <property type="match status" value="1"/>
</dbReference>
<evidence type="ECO:0000256" key="8">
    <source>
        <dbReference type="ARBA" id="ARBA00047199"/>
    </source>
</evidence>
<dbReference type="GO" id="GO:0047982">
    <property type="term" value="F:homocysteine desulfhydrase activity"/>
    <property type="evidence" value="ECO:0007669"/>
    <property type="project" value="UniProtKB-EC"/>
</dbReference>
<evidence type="ECO:0000256" key="4">
    <source>
        <dbReference type="ARBA" id="ARBA00019040"/>
    </source>
</evidence>
<evidence type="ECO:0000256" key="11">
    <source>
        <dbReference type="PIRSR" id="PIRSR001434-2"/>
    </source>
</evidence>
<protein>
    <recommendedName>
        <fullName evidence="4">L-methionine gamma-lyase</fullName>
        <ecNumber evidence="3">4.4.1.11</ecNumber>
        <ecNumber evidence="7">4.4.1.2</ecNumber>
    </recommendedName>
    <alternativeName>
        <fullName evidence="8">Homocysteine desulfhydrase</fullName>
    </alternativeName>
</protein>
<evidence type="ECO:0000256" key="7">
    <source>
        <dbReference type="ARBA" id="ARBA00047175"/>
    </source>
</evidence>
<dbReference type="PANTHER" id="PTHR11808">
    <property type="entry name" value="TRANS-SULFURATION ENZYME FAMILY MEMBER"/>
    <property type="match status" value="1"/>
</dbReference>
<dbReference type="InterPro" id="IPR000277">
    <property type="entry name" value="Cys/Met-Metab_PyrdxlP-dep_enz"/>
</dbReference>
<dbReference type="CDD" id="cd00614">
    <property type="entry name" value="CGS_like"/>
    <property type="match status" value="1"/>
</dbReference>
<evidence type="ECO:0000313" key="13">
    <source>
        <dbReference type="EMBL" id="PEM72101.1"/>
    </source>
</evidence>
<name>A0A2A8C9S6_9BACI</name>
<sequence length="396" mass="43555">MKKKHIETALIHHGYESKVHKGSLTPPLFQTSTYTFETAQQGEASFAGQDPSYIYSRLGNPTVELFEERMAVLEGGESALAFGSGMAAISATLLAFLRAGDHIVCSNGLYGCTYGFLEVLEEKFMITHSLCDMETEEEIEGKIRPNTKLIFVETPINPTMRLIDLEKVIKVAKQNELLVIVDNTFCSPYLQTPLTLGCDVVLHSATKYIGGHGDVVAGVTVCKTKELTEQIRPIRKDIGGIMAPFDAWLLLRGLKTLAVRMDRHCDNAEKVVAFLKNHESVEAVWYPEGEIASSQMKRGGGVISFTIKGGKEEAQAFMNELQFITIAVSLGDTETLVQHPATMTHAVIPAAVRHEMGISDNLIRLSVGLESWEDIVSDLAYAFQKQSNAFSHVNGE</sequence>
<keyword evidence="6 13" id="KW-0456">Lyase</keyword>
<comment type="similarity">
    <text evidence="2">Belongs to the trans-sulfuration enzymes family. L-methionine gamma-lyase subfamily.</text>
</comment>
<dbReference type="GO" id="GO:0018826">
    <property type="term" value="F:methionine gamma-lyase activity"/>
    <property type="evidence" value="ECO:0007669"/>
    <property type="project" value="UniProtKB-EC"/>
</dbReference>
<comment type="cofactor">
    <cofactor evidence="1 12">
        <name>pyridoxal 5'-phosphate</name>
        <dbReference type="ChEBI" id="CHEBI:597326"/>
    </cofactor>
</comment>
<gene>
    <name evidence="13" type="ORF">CN613_03875</name>
</gene>
<evidence type="ECO:0000256" key="2">
    <source>
        <dbReference type="ARBA" id="ARBA00008667"/>
    </source>
</evidence>
<feature type="modified residue" description="N6-(pyridoxal phosphate)lysine" evidence="11">
    <location>
        <position position="207"/>
    </location>
</feature>
<proteinExistence type="inferred from homology"/>
<evidence type="ECO:0000256" key="3">
    <source>
        <dbReference type="ARBA" id="ARBA00012222"/>
    </source>
</evidence>
<dbReference type="PROSITE" id="PS00868">
    <property type="entry name" value="CYS_MET_METAB_PP"/>
    <property type="match status" value="1"/>
</dbReference>
<evidence type="ECO:0000313" key="14">
    <source>
        <dbReference type="Proteomes" id="UP000219775"/>
    </source>
</evidence>
<comment type="caution">
    <text evidence="13">The sequence shown here is derived from an EMBL/GenBank/DDBJ whole genome shotgun (WGS) entry which is preliminary data.</text>
</comment>
<dbReference type="Gene3D" id="3.40.640.10">
    <property type="entry name" value="Type I PLP-dependent aspartate aminotransferase-like (Major domain)"/>
    <property type="match status" value="1"/>
</dbReference>
<dbReference type="InterPro" id="IPR054542">
    <property type="entry name" value="Cys_met_metab_PP"/>
</dbReference>
<evidence type="ECO:0000256" key="6">
    <source>
        <dbReference type="ARBA" id="ARBA00023239"/>
    </source>
</evidence>
<organism evidence="13 14">
    <name type="scientific">Bacillus pseudomycoides</name>
    <dbReference type="NCBI Taxonomy" id="64104"/>
    <lineage>
        <taxon>Bacteria</taxon>
        <taxon>Bacillati</taxon>
        <taxon>Bacillota</taxon>
        <taxon>Bacilli</taxon>
        <taxon>Bacillales</taxon>
        <taxon>Bacillaceae</taxon>
        <taxon>Bacillus</taxon>
        <taxon>Bacillus cereus group</taxon>
    </lineage>
</organism>
<reference evidence="13 14" key="1">
    <citation type="submission" date="2017-09" db="EMBL/GenBank/DDBJ databases">
        <title>Large-scale bioinformatics analysis of Bacillus genomes uncovers conserved roles of natural products in bacterial physiology.</title>
        <authorList>
            <consortium name="Agbiome Team Llc"/>
            <person name="Bleich R.M."/>
            <person name="Grubbs K.J."/>
            <person name="Santa Maria K.C."/>
            <person name="Allen S.E."/>
            <person name="Farag S."/>
            <person name="Shank E.A."/>
            <person name="Bowers A."/>
        </authorList>
    </citation>
    <scope>NUCLEOTIDE SEQUENCE [LARGE SCALE GENOMIC DNA]</scope>
    <source>
        <strain evidence="13 14">AFS009893</strain>
    </source>
</reference>
<dbReference type="AlphaFoldDB" id="A0A2A8C9S6"/>
<evidence type="ECO:0000256" key="10">
    <source>
        <dbReference type="ARBA" id="ARBA00052699"/>
    </source>
</evidence>
<dbReference type="SUPFAM" id="SSF53383">
    <property type="entry name" value="PLP-dependent transferases"/>
    <property type="match status" value="1"/>
</dbReference>
<comment type="catalytic activity">
    <reaction evidence="10">
        <text>L-methionine + H2O = methanethiol + 2-oxobutanoate + NH4(+)</text>
        <dbReference type="Rhea" id="RHEA:23800"/>
        <dbReference type="ChEBI" id="CHEBI:15377"/>
        <dbReference type="ChEBI" id="CHEBI:16007"/>
        <dbReference type="ChEBI" id="CHEBI:16763"/>
        <dbReference type="ChEBI" id="CHEBI:28938"/>
        <dbReference type="ChEBI" id="CHEBI:57844"/>
        <dbReference type="EC" id="4.4.1.11"/>
    </reaction>
    <physiologicalReaction direction="left-to-right" evidence="10">
        <dbReference type="Rhea" id="RHEA:23801"/>
    </physiologicalReaction>
</comment>
<dbReference type="Pfam" id="PF01053">
    <property type="entry name" value="Cys_Met_Meta_PP"/>
    <property type="match status" value="1"/>
</dbReference>
<dbReference type="NCBIfam" id="NF005263">
    <property type="entry name" value="PRK06767.1"/>
    <property type="match status" value="1"/>
</dbReference>
<evidence type="ECO:0000256" key="5">
    <source>
        <dbReference type="ARBA" id="ARBA00022898"/>
    </source>
</evidence>
<accession>A0A2A8C9S6</accession>
<dbReference type="RefSeq" id="WP_097850062.1">
    <property type="nucleotide sequence ID" value="NZ_NUBH01000128.1"/>
</dbReference>
<dbReference type="InterPro" id="IPR006237">
    <property type="entry name" value="L-Met_gamma_lys"/>
</dbReference>